<sequence>MAGKFLRRGAIIDTIKSEQRTNAVQKREGLTQHPVTITSCGCPDPNCGCWHTIRTDRTIPTPEQAVERLAKDKKARNTVNARRERGDA</sequence>
<dbReference type="EMBL" id="CP019082">
    <property type="protein sequence ID" value="APW61636.1"/>
    <property type="molecule type" value="Genomic_DNA"/>
</dbReference>
<accession>A0A1U7CRW6</accession>
<dbReference type="Proteomes" id="UP000186309">
    <property type="component" value="Chromosome"/>
</dbReference>
<evidence type="ECO:0000313" key="3">
    <source>
        <dbReference type="Proteomes" id="UP000186309"/>
    </source>
</evidence>
<proteinExistence type="predicted"/>
<keyword evidence="3" id="KW-1185">Reference proteome</keyword>
<gene>
    <name evidence="2" type="ORF">BSF38_03161</name>
</gene>
<organism evidence="2 3">
    <name type="scientific">Paludisphaera borealis</name>
    <dbReference type="NCBI Taxonomy" id="1387353"/>
    <lineage>
        <taxon>Bacteria</taxon>
        <taxon>Pseudomonadati</taxon>
        <taxon>Planctomycetota</taxon>
        <taxon>Planctomycetia</taxon>
        <taxon>Isosphaerales</taxon>
        <taxon>Isosphaeraceae</taxon>
        <taxon>Paludisphaera</taxon>
    </lineage>
</organism>
<protein>
    <submittedName>
        <fullName evidence="2">Uncharacterized protein</fullName>
    </submittedName>
</protein>
<dbReference type="AlphaFoldDB" id="A0A1U7CRW6"/>
<dbReference type="KEGG" id="pbor:BSF38_03161"/>
<feature type="region of interest" description="Disordered" evidence="1">
    <location>
        <begin position="69"/>
        <end position="88"/>
    </location>
</feature>
<evidence type="ECO:0000256" key="1">
    <source>
        <dbReference type="SAM" id="MobiDB-lite"/>
    </source>
</evidence>
<evidence type="ECO:0000313" key="2">
    <source>
        <dbReference type="EMBL" id="APW61636.1"/>
    </source>
</evidence>
<reference evidence="3" key="1">
    <citation type="submission" date="2016-12" db="EMBL/GenBank/DDBJ databases">
        <title>Comparative genomics of four Isosphaeraceae planctomycetes: a common pool of plasmids and glycoside hydrolase genes.</title>
        <authorList>
            <person name="Ivanova A."/>
        </authorList>
    </citation>
    <scope>NUCLEOTIDE SEQUENCE [LARGE SCALE GENOMIC DNA]</scope>
    <source>
        <strain evidence="3">PX4</strain>
    </source>
</reference>
<dbReference type="STRING" id="1387353.BSF38_03161"/>
<name>A0A1U7CRW6_9BACT</name>